<protein>
    <submittedName>
        <fullName evidence="1">Uncharacterized protein</fullName>
    </submittedName>
</protein>
<reference evidence="1" key="1">
    <citation type="journal article" date="2014" name="Front. Microbiol.">
        <title>High frequency of phylogenetically diverse reductive dehalogenase-homologous genes in deep subseafloor sedimentary metagenomes.</title>
        <authorList>
            <person name="Kawai M."/>
            <person name="Futagami T."/>
            <person name="Toyoda A."/>
            <person name="Takaki Y."/>
            <person name="Nishi S."/>
            <person name="Hori S."/>
            <person name="Arai W."/>
            <person name="Tsubouchi T."/>
            <person name="Morono Y."/>
            <person name="Uchiyama I."/>
            <person name="Ito T."/>
            <person name="Fujiyama A."/>
            <person name="Inagaki F."/>
            <person name="Takami H."/>
        </authorList>
    </citation>
    <scope>NUCLEOTIDE SEQUENCE</scope>
    <source>
        <strain evidence="1">Expedition CK06-06</strain>
    </source>
</reference>
<evidence type="ECO:0000313" key="1">
    <source>
        <dbReference type="EMBL" id="GAF89950.1"/>
    </source>
</evidence>
<proteinExistence type="predicted"/>
<comment type="caution">
    <text evidence="1">The sequence shown here is derived from an EMBL/GenBank/DDBJ whole genome shotgun (WGS) entry which is preliminary data.</text>
</comment>
<dbReference type="AlphaFoldDB" id="X0UNA6"/>
<sequence length="31" mass="3629">MHSILIPGDLAYSLECVYPFSRLIPILWDYC</sequence>
<gene>
    <name evidence="1" type="ORF">S01H1_22568</name>
</gene>
<organism evidence="1">
    <name type="scientific">marine sediment metagenome</name>
    <dbReference type="NCBI Taxonomy" id="412755"/>
    <lineage>
        <taxon>unclassified sequences</taxon>
        <taxon>metagenomes</taxon>
        <taxon>ecological metagenomes</taxon>
    </lineage>
</organism>
<feature type="non-terminal residue" evidence="1">
    <location>
        <position position="31"/>
    </location>
</feature>
<name>X0UNA6_9ZZZZ</name>
<dbReference type="EMBL" id="BARS01012766">
    <property type="protein sequence ID" value="GAF89950.1"/>
    <property type="molecule type" value="Genomic_DNA"/>
</dbReference>
<accession>X0UNA6</accession>